<organism evidence="2 3">
    <name type="scientific">Marchantia polymorpha subsp. ruderalis</name>
    <dbReference type="NCBI Taxonomy" id="1480154"/>
    <lineage>
        <taxon>Eukaryota</taxon>
        <taxon>Viridiplantae</taxon>
        <taxon>Streptophyta</taxon>
        <taxon>Embryophyta</taxon>
        <taxon>Marchantiophyta</taxon>
        <taxon>Marchantiopsida</taxon>
        <taxon>Marchantiidae</taxon>
        <taxon>Marchantiales</taxon>
        <taxon>Marchantiaceae</taxon>
        <taxon>Marchantia</taxon>
    </lineage>
</organism>
<feature type="compositionally biased region" description="Polar residues" evidence="1">
    <location>
        <begin position="121"/>
        <end position="138"/>
    </location>
</feature>
<name>A0A176VY61_MARPO</name>
<comment type="caution">
    <text evidence="2">The sequence shown here is derived from an EMBL/GenBank/DDBJ whole genome shotgun (WGS) entry which is preliminary data.</text>
</comment>
<reference evidence="2" key="1">
    <citation type="submission" date="2016-03" db="EMBL/GenBank/DDBJ databases">
        <title>Mechanisms controlling the formation of the plant cell surface in tip-growing cells are functionally conserved among land plants.</title>
        <authorList>
            <person name="Honkanen S."/>
            <person name="Jones V.A."/>
            <person name="Morieri G."/>
            <person name="Champion C."/>
            <person name="Hetherington A.J."/>
            <person name="Kelly S."/>
            <person name="Saint-Marcoux D."/>
            <person name="Proust H."/>
            <person name="Prescott H."/>
            <person name="Dolan L."/>
        </authorList>
    </citation>
    <scope>NUCLEOTIDE SEQUENCE [LARGE SCALE GENOMIC DNA]</scope>
    <source>
        <tissue evidence="2">Whole gametophyte</tissue>
    </source>
</reference>
<evidence type="ECO:0000313" key="3">
    <source>
        <dbReference type="Proteomes" id="UP000077202"/>
    </source>
</evidence>
<sequence length="364" mass="40701">MAIMQMLRPQRTTYMASWMIGFVQRALAGKVIHWAQILWHQTRLHATVKNGRLANSNLTMFFIDFYRTMGSLTAAEKLQFPLLSRAASGRYVKDVEVDTYPNKVLVATPRVRIVGRESRRIGSSSDTSRAATAEGSPSSREDDEGTEVVGRLNEEPSERVGEPLEKTPWPSGEEPSAGVPMVEGREAKEVNGCTDGPTAEGVGNLPSEEPSWEDLSRPVDGENPTSSELLAERVEEAATKGVSEPIARKSPRTSAATKILETDKMPKYGKAGNERSYAELMHKTAFKLKDDLVKSRCQTIELRKRLHTDQAFERIQVKILIAELVRKDQLLEECEAARRADQDLIERLQSCCEELRSQRSQAEE</sequence>
<protein>
    <submittedName>
        <fullName evidence="2">Uncharacterized protein</fullName>
    </submittedName>
</protein>
<evidence type="ECO:0000313" key="2">
    <source>
        <dbReference type="EMBL" id="OAE25291.1"/>
    </source>
</evidence>
<feature type="compositionally biased region" description="Basic and acidic residues" evidence="1">
    <location>
        <begin position="152"/>
        <end position="165"/>
    </location>
</feature>
<evidence type="ECO:0000256" key="1">
    <source>
        <dbReference type="SAM" id="MobiDB-lite"/>
    </source>
</evidence>
<proteinExistence type="predicted"/>
<dbReference type="Proteomes" id="UP000077202">
    <property type="component" value="Unassembled WGS sequence"/>
</dbReference>
<accession>A0A176VY61</accession>
<feature type="region of interest" description="Disordered" evidence="1">
    <location>
        <begin position="117"/>
        <end position="225"/>
    </location>
</feature>
<dbReference type="AlphaFoldDB" id="A0A176VY61"/>
<gene>
    <name evidence="2" type="ORF">AXG93_4620s1040</name>
</gene>
<dbReference type="EMBL" id="LVLJ01002341">
    <property type="protein sequence ID" value="OAE25291.1"/>
    <property type="molecule type" value="Genomic_DNA"/>
</dbReference>
<keyword evidence="3" id="KW-1185">Reference proteome</keyword>